<keyword evidence="2" id="KW-1003">Cell membrane</keyword>
<evidence type="ECO:0000256" key="5">
    <source>
        <dbReference type="ARBA" id="ARBA00023136"/>
    </source>
</evidence>
<proteinExistence type="predicted"/>
<dbReference type="PANTHER" id="PTHR37693">
    <property type="entry name" value="PHOSPHATIDYLGLYCEROL LYSYLTRANSFERASE"/>
    <property type="match status" value="1"/>
</dbReference>
<comment type="subcellular location">
    <subcellularLocation>
        <location evidence="1">Cell membrane</location>
        <topology evidence="1">Multi-pass membrane protein</topology>
    </subcellularLocation>
</comment>
<evidence type="ECO:0000256" key="6">
    <source>
        <dbReference type="SAM" id="Phobius"/>
    </source>
</evidence>
<dbReference type="AlphaFoldDB" id="A0A1I0BDD9"/>
<dbReference type="STRING" id="1353158.SAMN04488587_2089"/>
<feature type="transmembrane region" description="Helical" evidence="6">
    <location>
        <begin position="156"/>
        <end position="176"/>
    </location>
</feature>
<evidence type="ECO:0000256" key="2">
    <source>
        <dbReference type="ARBA" id="ARBA00022475"/>
    </source>
</evidence>
<dbReference type="RefSeq" id="WP_244625271.1">
    <property type="nucleotide sequence ID" value="NZ_CAAGSJ010000008.1"/>
</dbReference>
<evidence type="ECO:0000256" key="3">
    <source>
        <dbReference type="ARBA" id="ARBA00022692"/>
    </source>
</evidence>
<name>A0A1I0BDD9_9EURY</name>
<gene>
    <name evidence="7" type="ORF">SAMN04488587_2089</name>
</gene>
<dbReference type="EMBL" id="FOHQ01000007">
    <property type="protein sequence ID" value="SET04857.1"/>
    <property type="molecule type" value="Genomic_DNA"/>
</dbReference>
<sequence length="345" mass="38301">MIYVNKLRKWLSVSLLISAISIVLVMFYTIDPQTLELIHDIRPEFLLAAVFLHLSSYVVWGLRTKTMCNSLGFRVGLSRSIEIVTSSTFLASVTPSSIGGEPLRVHLLNQDNVPVGKATAVVLGERLLDGILIMMSAPLALHLFRRIISSSGLDIVIMAGELFLVLVFVMVIYAVWHPRHTKKALYFILHRVAGSMGKGNDPRLDRVLEKIDLIIEDFHDSMAFFVTKGRKGLLFGSVYTILFWLVEFAMVPVILMGLNQPPSVIISFAAQVLLMILLVIPVTPGSSGVAELGATSLFSVFVPAYMVGIVVIAWRVFTLYMNLIVGGFVSFKILKDADYIRNLMK</sequence>
<dbReference type="Proteomes" id="UP000243338">
    <property type="component" value="Unassembled WGS sequence"/>
</dbReference>
<feature type="transmembrane region" description="Helical" evidence="6">
    <location>
        <begin position="312"/>
        <end position="334"/>
    </location>
</feature>
<keyword evidence="4 6" id="KW-1133">Transmembrane helix</keyword>
<feature type="transmembrane region" description="Helical" evidence="6">
    <location>
        <begin position="232"/>
        <end position="258"/>
    </location>
</feature>
<keyword evidence="5 6" id="KW-0472">Membrane</keyword>
<dbReference type="PANTHER" id="PTHR37693:SF1">
    <property type="entry name" value="INTEGRAL MEMBRANE PROTEIN"/>
    <property type="match status" value="1"/>
</dbReference>
<protein>
    <recommendedName>
        <fullName evidence="9">Lysylphosphatidylglycerol synthase TM region</fullName>
    </recommendedName>
</protein>
<dbReference type="GO" id="GO:0005886">
    <property type="term" value="C:plasma membrane"/>
    <property type="evidence" value="ECO:0007669"/>
    <property type="project" value="UniProtKB-SubCell"/>
</dbReference>
<keyword evidence="8" id="KW-1185">Reference proteome</keyword>
<evidence type="ECO:0000313" key="7">
    <source>
        <dbReference type="EMBL" id="SET04857.1"/>
    </source>
</evidence>
<evidence type="ECO:0000256" key="4">
    <source>
        <dbReference type="ARBA" id="ARBA00022989"/>
    </source>
</evidence>
<evidence type="ECO:0008006" key="9">
    <source>
        <dbReference type="Google" id="ProtNLM"/>
    </source>
</evidence>
<evidence type="ECO:0000313" key="8">
    <source>
        <dbReference type="Proteomes" id="UP000243338"/>
    </source>
</evidence>
<keyword evidence="3 6" id="KW-0812">Transmembrane</keyword>
<feature type="transmembrane region" description="Helical" evidence="6">
    <location>
        <begin position="45"/>
        <end position="62"/>
    </location>
</feature>
<reference evidence="8" key="1">
    <citation type="submission" date="2016-10" db="EMBL/GenBank/DDBJ databases">
        <authorList>
            <person name="Varghese N."/>
            <person name="Submissions S."/>
        </authorList>
    </citation>
    <scope>NUCLEOTIDE SEQUENCE [LARGE SCALE GENOMIC DNA]</scope>
    <source>
        <strain evidence="8">SLH 33</strain>
    </source>
</reference>
<accession>A0A1I0BDD9</accession>
<dbReference type="NCBIfam" id="TIGR00374">
    <property type="entry name" value="flippase-like domain"/>
    <property type="match status" value="1"/>
</dbReference>
<feature type="transmembrane region" description="Helical" evidence="6">
    <location>
        <begin position="264"/>
        <end position="282"/>
    </location>
</feature>
<organism evidence="7 8">
    <name type="scientific">Methanococcoides vulcani</name>
    <dbReference type="NCBI Taxonomy" id="1353158"/>
    <lineage>
        <taxon>Archaea</taxon>
        <taxon>Methanobacteriati</taxon>
        <taxon>Methanobacteriota</taxon>
        <taxon>Stenosarchaea group</taxon>
        <taxon>Methanomicrobia</taxon>
        <taxon>Methanosarcinales</taxon>
        <taxon>Methanosarcinaceae</taxon>
        <taxon>Methanococcoides</taxon>
    </lineage>
</organism>
<dbReference type="Pfam" id="PF03706">
    <property type="entry name" value="LPG_synthase_TM"/>
    <property type="match status" value="1"/>
</dbReference>
<feature type="transmembrane region" description="Helical" evidence="6">
    <location>
        <begin position="12"/>
        <end position="30"/>
    </location>
</feature>
<evidence type="ECO:0000256" key="1">
    <source>
        <dbReference type="ARBA" id="ARBA00004651"/>
    </source>
</evidence>
<dbReference type="InterPro" id="IPR022791">
    <property type="entry name" value="L-PG_synthase/AglD"/>
</dbReference>